<reference evidence="1" key="1">
    <citation type="journal article" date="2021" name="PeerJ">
        <title>Extensive microbial diversity within the chicken gut microbiome revealed by metagenomics and culture.</title>
        <authorList>
            <person name="Gilroy R."/>
            <person name="Ravi A."/>
            <person name="Getino M."/>
            <person name="Pursley I."/>
            <person name="Horton D.L."/>
            <person name="Alikhan N.F."/>
            <person name="Baker D."/>
            <person name="Gharbi K."/>
            <person name="Hall N."/>
            <person name="Watson M."/>
            <person name="Adriaenssens E.M."/>
            <person name="Foster-Nyarko E."/>
            <person name="Jarju S."/>
            <person name="Secka A."/>
            <person name="Antonio M."/>
            <person name="Oren A."/>
            <person name="Chaudhuri R.R."/>
            <person name="La Ragione R."/>
            <person name="Hildebrand F."/>
            <person name="Pallen M.J."/>
        </authorList>
    </citation>
    <scope>NUCLEOTIDE SEQUENCE</scope>
    <source>
        <strain evidence="1">G4-2901</strain>
    </source>
</reference>
<organism evidence="1 2">
    <name type="scientific">Candidatus Phocaeicola faecigallinarum</name>
    <dbReference type="NCBI Taxonomy" id="2838732"/>
    <lineage>
        <taxon>Bacteria</taxon>
        <taxon>Pseudomonadati</taxon>
        <taxon>Bacteroidota</taxon>
        <taxon>Bacteroidia</taxon>
        <taxon>Bacteroidales</taxon>
        <taxon>Bacteroidaceae</taxon>
        <taxon>Phocaeicola</taxon>
    </lineage>
</organism>
<sequence length="126" mass="15001">MENTGYAAKNHGCNVKRYCRTMDLRNNPELIAEYKLRHSKEKIWSEILEGIRSVGILEMEIYILGTRLFMIVETPLDFDWDSAMEKLAVLPRQQEWEDYMSIFQCSEPGSTSSEKWQPMERMFYLY</sequence>
<proteinExistence type="predicted"/>
<dbReference type="Proteomes" id="UP000783796">
    <property type="component" value="Unassembled WGS sequence"/>
</dbReference>
<gene>
    <name evidence="1" type="ORF">H9777_03535</name>
</gene>
<dbReference type="InterPro" id="IPR008000">
    <property type="entry name" value="Rham/fucose_mutarotase"/>
</dbReference>
<dbReference type="SUPFAM" id="SSF54909">
    <property type="entry name" value="Dimeric alpha+beta barrel"/>
    <property type="match status" value="1"/>
</dbReference>
<name>A0A948WW93_9BACT</name>
<evidence type="ECO:0000313" key="2">
    <source>
        <dbReference type="Proteomes" id="UP000783796"/>
    </source>
</evidence>
<dbReference type="Gene3D" id="3.30.70.100">
    <property type="match status" value="1"/>
</dbReference>
<dbReference type="EMBL" id="JAHLFW010000036">
    <property type="protein sequence ID" value="MBU3837389.1"/>
    <property type="molecule type" value="Genomic_DNA"/>
</dbReference>
<dbReference type="GO" id="GO:0016857">
    <property type="term" value="F:racemase and epimerase activity, acting on carbohydrates and derivatives"/>
    <property type="evidence" value="ECO:0007669"/>
    <property type="project" value="InterPro"/>
</dbReference>
<dbReference type="InterPro" id="IPR011008">
    <property type="entry name" value="Dimeric_a/b-barrel"/>
</dbReference>
<dbReference type="PANTHER" id="PTHR43239:SF1">
    <property type="entry name" value="UPF0734 PROTEIN DDB_G0273871_DDB_G0273177"/>
    <property type="match status" value="1"/>
</dbReference>
<accession>A0A948WW93</accession>
<dbReference type="Pfam" id="PF05336">
    <property type="entry name" value="rhaM"/>
    <property type="match status" value="1"/>
</dbReference>
<dbReference type="AlphaFoldDB" id="A0A948WW93"/>
<evidence type="ECO:0000313" key="1">
    <source>
        <dbReference type="EMBL" id="MBU3837389.1"/>
    </source>
</evidence>
<comment type="caution">
    <text evidence="1">The sequence shown here is derived from an EMBL/GenBank/DDBJ whole genome shotgun (WGS) entry which is preliminary data.</text>
</comment>
<protein>
    <submittedName>
        <fullName evidence="1">L-rhamnose mutarotase</fullName>
    </submittedName>
</protein>
<dbReference type="InterPro" id="IPR052996">
    <property type="entry name" value="Carb_Metab_Mutarotase"/>
</dbReference>
<dbReference type="PANTHER" id="PTHR43239">
    <property type="entry name" value="UPF0734 PROTEIN DDB_G0273871/DDB_G0273177"/>
    <property type="match status" value="1"/>
</dbReference>
<reference evidence="1" key="2">
    <citation type="submission" date="2021-04" db="EMBL/GenBank/DDBJ databases">
        <authorList>
            <person name="Gilroy R."/>
        </authorList>
    </citation>
    <scope>NUCLEOTIDE SEQUENCE</scope>
    <source>
        <strain evidence="1">G4-2901</strain>
    </source>
</reference>